<reference evidence="3" key="1">
    <citation type="submission" date="2015-03" db="EMBL/GenBank/DDBJ databases">
        <authorList>
            <person name="Urmite Genomes"/>
        </authorList>
    </citation>
    <scope>NUCLEOTIDE SEQUENCE [LARGE SCALE GENOMIC DNA]</scope>
    <source>
        <strain evidence="3">FF10</strain>
    </source>
</reference>
<evidence type="ECO:0000313" key="3">
    <source>
        <dbReference type="Proteomes" id="UP000198604"/>
    </source>
</evidence>
<gene>
    <name evidence="2" type="ORF">BN1356_01072</name>
</gene>
<name>A0A0E3WF20_9STRE</name>
<dbReference type="STRING" id="1608583.BN1356_01072"/>
<dbReference type="Pfam" id="PF12459">
    <property type="entry name" value="DltX"/>
    <property type="match status" value="1"/>
</dbReference>
<accession>A0A0E3WF20</accession>
<evidence type="ECO:0000256" key="1">
    <source>
        <dbReference type="SAM" id="Phobius"/>
    </source>
</evidence>
<dbReference type="Proteomes" id="UP000198604">
    <property type="component" value="Unassembled WGS sequence"/>
</dbReference>
<evidence type="ECO:0000313" key="2">
    <source>
        <dbReference type="EMBL" id="CQR24715.1"/>
    </source>
</evidence>
<feature type="transmembrane region" description="Helical" evidence="1">
    <location>
        <begin position="7"/>
        <end position="28"/>
    </location>
</feature>
<dbReference type="AlphaFoldDB" id="A0A0E3WF20"/>
<dbReference type="InterPro" id="IPR021008">
    <property type="entry name" value="DltX"/>
</dbReference>
<sequence>MKEVGQFLLKTLFYALIFLILIYLYVFLGRGQGGFIYNEF</sequence>
<organism evidence="2 3">
    <name type="scientific">Streptococcus varani</name>
    <dbReference type="NCBI Taxonomy" id="1608583"/>
    <lineage>
        <taxon>Bacteria</taxon>
        <taxon>Bacillati</taxon>
        <taxon>Bacillota</taxon>
        <taxon>Bacilli</taxon>
        <taxon>Lactobacillales</taxon>
        <taxon>Streptococcaceae</taxon>
        <taxon>Streptococcus</taxon>
    </lineage>
</organism>
<dbReference type="EMBL" id="CTEN01000002">
    <property type="protein sequence ID" value="CQR24715.1"/>
    <property type="molecule type" value="Genomic_DNA"/>
</dbReference>
<proteinExistence type="predicted"/>
<dbReference type="RefSeq" id="WP_093650332.1">
    <property type="nucleotide sequence ID" value="NZ_CTEN01000002.1"/>
</dbReference>
<keyword evidence="3" id="KW-1185">Reference proteome</keyword>
<keyword evidence="1" id="KW-0812">Transmembrane</keyword>
<keyword evidence="1" id="KW-1133">Transmembrane helix</keyword>
<protein>
    <submittedName>
        <fullName evidence="2">D-Ala-teichoic acid biosynthesis protein</fullName>
    </submittedName>
</protein>
<keyword evidence="1" id="KW-0472">Membrane</keyword>